<feature type="region of interest" description="Disordered" evidence="5">
    <location>
        <begin position="68"/>
        <end position="87"/>
    </location>
</feature>
<sequence>MAFLASRRFFIFSGILFAGCRASTEVTSTSVSTTTTTTMSGIEVDLGTGTNASRTTGIVLLASPSPSASSTVMVPPPPPPHSPQPFTTNNVFRIIQLLTPPPPSPPICCLRPLPGSRKEDDDDALLLSFEDWKVRQGGGSSPQGSGHGNGRRHVSSSAVGGGSGNGNRSVTGQKDSREKDKDDSESDHAETKDAAHSPPASSPAPSSPSSPTDSNASSSTPDETNDKVNGNGGVMGVSSSQAHQQIPTQPHLLIDRFNYASLDCSARVHSAHKGAKSASAILSSKRDRYMLSPCGTSNANAHGIGMNGNEKGHFVVVELCDDIRIDTVQLANFEFFSGVFKDVTISAAKTHPVGKEGWTGAGVYRAKNVRGVQSFHTPTLRDFYRYIRIDFHSHYGNEYYCPVSLLRVFGLTHLEQWKLDQVQDAEEEQHERESKEQLDELPTVVEVVRIAKEEEVIVVPPVVLGDVPAKKGGPDIQPIPASPLEAHHDSESSAPPPPPSITHDSTTPSSPASEASINVADSQSSAAATVIVTASPSQDSPHPPPHSSHSSPQAHQNPPPSSPSSSSLSHTRPQPYAAAGESIYRVIMTRLSALEHNATLYARYAEEHSLSIHRILQRYGEELGRVEGLGRGVGRE</sequence>
<evidence type="ECO:0000256" key="3">
    <source>
        <dbReference type="ARBA" id="ARBA00022989"/>
    </source>
</evidence>
<accession>A0A5C3QGM6</accession>
<dbReference type="PROSITE" id="PS51257">
    <property type="entry name" value="PROKAR_LIPOPROTEIN"/>
    <property type="match status" value="1"/>
</dbReference>
<feature type="compositionally biased region" description="Low complexity" evidence="5">
    <location>
        <begin position="547"/>
        <end position="556"/>
    </location>
</feature>
<evidence type="ECO:0000313" key="8">
    <source>
        <dbReference type="EMBL" id="TFL01233.1"/>
    </source>
</evidence>
<keyword evidence="9" id="KW-1185">Reference proteome</keyword>
<feature type="compositionally biased region" description="Low complexity" evidence="5">
    <location>
        <begin position="209"/>
        <end position="221"/>
    </location>
</feature>
<dbReference type="InterPro" id="IPR045120">
    <property type="entry name" value="Suco/Slp1-like"/>
</dbReference>
<keyword evidence="2" id="KW-0812">Transmembrane</keyword>
<feature type="signal peptide" evidence="6">
    <location>
        <begin position="1"/>
        <end position="22"/>
    </location>
</feature>
<dbReference type="Pfam" id="PF07738">
    <property type="entry name" value="Sad1_UNC"/>
    <property type="match status" value="1"/>
</dbReference>
<evidence type="ECO:0000259" key="7">
    <source>
        <dbReference type="PROSITE" id="PS51469"/>
    </source>
</evidence>
<comment type="subcellular location">
    <subcellularLocation>
        <location evidence="1">Endomembrane system</location>
    </subcellularLocation>
</comment>
<protein>
    <submittedName>
        <fullName evidence="8">UNC-like C-terminal-domain-containing protein</fullName>
    </submittedName>
</protein>
<evidence type="ECO:0000256" key="2">
    <source>
        <dbReference type="ARBA" id="ARBA00022692"/>
    </source>
</evidence>
<keyword evidence="3" id="KW-1133">Transmembrane helix</keyword>
<feature type="region of interest" description="Disordered" evidence="5">
    <location>
        <begin position="468"/>
        <end position="575"/>
    </location>
</feature>
<feature type="compositionally biased region" description="Low complexity" evidence="5">
    <location>
        <begin position="501"/>
        <end position="540"/>
    </location>
</feature>
<feature type="region of interest" description="Disordered" evidence="5">
    <location>
        <begin position="133"/>
        <end position="245"/>
    </location>
</feature>
<feature type="compositionally biased region" description="Low complexity" evidence="5">
    <location>
        <begin position="563"/>
        <end position="575"/>
    </location>
</feature>
<evidence type="ECO:0000256" key="4">
    <source>
        <dbReference type="ARBA" id="ARBA00023136"/>
    </source>
</evidence>
<dbReference type="InterPro" id="IPR012919">
    <property type="entry name" value="SUN_dom"/>
</dbReference>
<feature type="region of interest" description="Disordered" evidence="5">
    <location>
        <begin position="96"/>
        <end position="115"/>
    </location>
</feature>
<reference evidence="8 9" key="1">
    <citation type="journal article" date="2019" name="Nat. Ecol. Evol.">
        <title>Megaphylogeny resolves global patterns of mushroom evolution.</title>
        <authorList>
            <person name="Varga T."/>
            <person name="Krizsan K."/>
            <person name="Foldi C."/>
            <person name="Dima B."/>
            <person name="Sanchez-Garcia M."/>
            <person name="Sanchez-Ramirez S."/>
            <person name="Szollosi G.J."/>
            <person name="Szarkandi J.G."/>
            <person name="Papp V."/>
            <person name="Albert L."/>
            <person name="Andreopoulos W."/>
            <person name="Angelini C."/>
            <person name="Antonin V."/>
            <person name="Barry K.W."/>
            <person name="Bougher N.L."/>
            <person name="Buchanan P."/>
            <person name="Buyck B."/>
            <person name="Bense V."/>
            <person name="Catcheside P."/>
            <person name="Chovatia M."/>
            <person name="Cooper J."/>
            <person name="Damon W."/>
            <person name="Desjardin D."/>
            <person name="Finy P."/>
            <person name="Geml J."/>
            <person name="Haridas S."/>
            <person name="Hughes K."/>
            <person name="Justo A."/>
            <person name="Karasinski D."/>
            <person name="Kautmanova I."/>
            <person name="Kiss B."/>
            <person name="Kocsube S."/>
            <person name="Kotiranta H."/>
            <person name="LaButti K.M."/>
            <person name="Lechner B.E."/>
            <person name="Liimatainen K."/>
            <person name="Lipzen A."/>
            <person name="Lukacs Z."/>
            <person name="Mihaltcheva S."/>
            <person name="Morgado L.N."/>
            <person name="Niskanen T."/>
            <person name="Noordeloos M.E."/>
            <person name="Ohm R.A."/>
            <person name="Ortiz-Santana B."/>
            <person name="Ovrebo C."/>
            <person name="Racz N."/>
            <person name="Riley R."/>
            <person name="Savchenko A."/>
            <person name="Shiryaev A."/>
            <person name="Soop K."/>
            <person name="Spirin V."/>
            <person name="Szebenyi C."/>
            <person name="Tomsovsky M."/>
            <person name="Tulloss R.E."/>
            <person name="Uehling J."/>
            <person name="Grigoriev I.V."/>
            <person name="Vagvolgyi C."/>
            <person name="Papp T."/>
            <person name="Martin F.M."/>
            <person name="Miettinen O."/>
            <person name="Hibbett D.S."/>
            <person name="Nagy L.G."/>
        </authorList>
    </citation>
    <scope>NUCLEOTIDE SEQUENCE [LARGE SCALE GENOMIC DNA]</scope>
    <source>
        <strain evidence="8 9">CBS 309.79</strain>
    </source>
</reference>
<evidence type="ECO:0000313" key="9">
    <source>
        <dbReference type="Proteomes" id="UP000305067"/>
    </source>
</evidence>
<proteinExistence type="predicted"/>
<dbReference type="GO" id="GO:0005737">
    <property type="term" value="C:cytoplasm"/>
    <property type="evidence" value="ECO:0007669"/>
    <property type="project" value="TreeGrafter"/>
</dbReference>
<feature type="chain" id="PRO_5022984442" evidence="6">
    <location>
        <begin position="23"/>
        <end position="636"/>
    </location>
</feature>
<dbReference type="PANTHER" id="PTHR12953:SF0">
    <property type="entry name" value="SUN DOMAIN-CONTAINING OSSIFICATION FACTOR"/>
    <property type="match status" value="1"/>
</dbReference>
<feature type="compositionally biased region" description="Pro residues" evidence="5">
    <location>
        <begin position="74"/>
        <end position="83"/>
    </location>
</feature>
<evidence type="ECO:0000256" key="5">
    <source>
        <dbReference type="SAM" id="MobiDB-lite"/>
    </source>
</evidence>
<evidence type="ECO:0000256" key="1">
    <source>
        <dbReference type="ARBA" id="ARBA00004308"/>
    </source>
</evidence>
<dbReference type="OrthoDB" id="266334at2759"/>
<feature type="compositionally biased region" description="Basic and acidic residues" evidence="5">
    <location>
        <begin position="174"/>
        <end position="195"/>
    </location>
</feature>
<feature type="domain" description="SUN" evidence="7">
    <location>
        <begin position="231"/>
        <end position="413"/>
    </location>
</feature>
<dbReference type="GO" id="GO:0034975">
    <property type="term" value="P:protein folding in endoplasmic reticulum"/>
    <property type="evidence" value="ECO:0007669"/>
    <property type="project" value="TreeGrafter"/>
</dbReference>
<dbReference type="PROSITE" id="PS51469">
    <property type="entry name" value="SUN"/>
    <property type="match status" value="1"/>
</dbReference>
<dbReference type="Proteomes" id="UP000305067">
    <property type="component" value="Unassembled WGS sequence"/>
</dbReference>
<feature type="compositionally biased region" description="Gly residues" evidence="5">
    <location>
        <begin position="136"/>
        <end position="148"/>
    </location>
</feature>
<dbReference type="PANTHER" id="PTHR12953">
    <property type="entry name" value="MEMBRANE PROTEIN CH1 RELATED"/>
    <property type="match status" value="1"/>
</dbReference>
<name>A0A5C3QGM6_9AGAR</name>
<dbReference type="AlphaFoldDB" id="A0A5C3QGM6"/>
<dbReference type="GO" id="GO:0016020">
    <property type="term" value="C:membrane"/>
    <property type="evidence" value="ECO:0007669"/>
    <property type="project" value="InterPro"/>
</dbReference>
<evidence type="ECO:0000256" key="6">
    <source>
        <dbReference type="SAM" id="SignalP"/>
    </source>
</evidence>
<gene>
    <name evidence="8" type="ORF">BDV98DRAFT_548725</name>
</gene>
<keyword evidence="4" id="KW-0472">Membrane</keyword>
<dbReference type="STRING" id="1884261.A0A5C3QGM6"/>
<dbReference type="EMBL" id="ML178825">
    <property type="protein sequence ID" value="TFL01233.1"/>
    <property type="molecule type" value="Genomic_DNA"/>
</dbReference>
<organism evidence="8 9">
    <name type="scientific">Pterulicium gracile</name>
    <dbReference type="NCBI Taxonomy" id="1884261"/>
    <lineage>
        <taxon>Eukaryota</taxon>
        <taxon>Fungi</taxon>
        <taxon>Dikarya</taxon>
        <taxon>Basidiomycota</taxon>
        <taxon>Agaricomycotina</taxon>
        <taxon>Agaricomycetes</taxon>
        <taxon>Agaricomycetidae</taxon>
        <taxon>Agaricales</taxon>
        <taxon>Pleurotineae</taxon>
        <taxon>Pterulaceae</taxon>
        <taxon>Pterulicium</taxon>
    </lineage>
</organism>
<keyword evidence="6" id="KW-0732">Signal</keyword>
<dbReference type="GO" id="GO:0012505">
    <property type="term" value="C:endomembrane system"/>
    <property type="evidence" value="ECO:0007669"/>
    <property type="project" value="UniProtKB-SubCell"/>
</dbReference>
<feature type="non-terminal residue" evidence="8">
    <location>
        <position position="636"/>
    </location>
</feature>